<evidence type="ECO:0000313" key="4">
    <source>
        <dbReference type="EMBL" id="RXH07676.1"/>
    </source>
</evidence>
<dbReference type="AlphaFoldDB" id="A0AAE6C831"/>
<sequence>MKHVAAPNLEAQLFGLSTLVQLVKRARHAATVQELGFVMVNETHGLVPYRQAVLWQRDGNGRGKIAALSGIPSVERNAPFTLWLNRVMSHLDRNEPPEIRLVDASSLPGATGEEWSEWLPAHGLWVPLATSSGRIGALLLAREQPWNETERPLIQEIADGYAHAWTGFRSRRRLSLAARVPGAHTAIKIAAALVLLALLWVPVTLTALAPAEVVPFHPALVRAPVDGVVDHFAVQPNAEVKEGQVVLELDPRTIQNKLDVANKALAVAEAEYRQAAQQAVFDDKSRTQLAVLRGRMEERRADVTYAQSLLGRIHVTASRGGIALFNDPNDWIGKPVTTGEKLLEIADPNQAELEIWLPVADAINFEPGTKVEFFLNVSPDAPLQATLRQASYEATLSSSNVLGYRLKATLTQSEHLPRIGLRGTAKVYGDRVTLFYFLARRPLAAVRQFLGL</sequence>
<protein>
    <submittedName>
        <fullName evidence="4">HlyD family efflux transporter periplasmic adaptor subunit</fullName>
    </submittedName>
</protein>
<gene>
    <name evidence="4" type="ORF">EAS56_32050</name>
    <name evidence="3" type="ORF">XH91_13965</name>
</gene>
<dbReference type="PANTHER" id="PTHR32347:SF23">
    <property type="entry name" value="BLL5650 PROTEIN"/>
    <property type="match status" value="1"/>
</dbReference>
<dbReference type="SUPFAM" id="SSF111369">
    <property type="entry name" value="HlyD-like secretion proteins"/>
    <property type="match status" value="1"/>
</dbReference>
<dbReference type="Proteomes" id="UP000288972">
    <property type="component" value="Chromosome"/>
</dbReference>
<dbReference type="RefSeq" id="WP_128951124.1">
    <property type="nucleotide sequence ID" value="NZ_CP030053.1"/>
</dbReference>
<dbReference type="SUPFAM" id="SSF55781">
    <property type="entry name" value="GAF domain-like"/>
    <property type="match status" value="1"/>
</dbReference>
<reference evidence="3 5" key="1">
    <citation type="submission" date="2018-06" db="EMBL/GenBank/DDBJ databases">
        <title>Comparative genomics of rhizobia nodulating Arachis hypogaea in China.</title>
        <authorList>
            <person name="Li Y."/>
        </authorList>
    </citation>
    <scope>NUCLEOTIDE SEQUENCE [LARGE SCALE GENOMIC DNA]</scope>
    <source>
        <strain evidence="3 5">CCBAU 51670</strain>
    </source>
</reference>
<proteinExistence type="predicted"/>
<dbReference type="EMBL" id="CP030053">
    <property type="protein sequence ID" value="QAU46358.1"/>
    <property type="molecule type" value="Genomic_DNA"/>
</dbReference>
<dbReference type="Gene3D" id="2.40.30.170">
    <property type="match status" value="1"/>
</dbReference>
<dbReference type="Gene3D" id="2.40.50.100">
    <property type="match status" value="1"/>
</dbReference>
<comment type="subcellular location">
    <subcellularLocation>
        <location evidence="1">Cell envelope</location>
    </subcellularLocation>
</comment>
<dbReference type="Proteomes" id="UP000290401">
    <property type="component" value="Unassembled WGS sequence"/>
</dbReference>
<evidence type="ECO:0000313" key="6">
    <source>
        <dbReference type="Proteomes" id="UP000290401"/>
    </source>
</evidence>
<dbReference type="PANTHER" id="PTHR32347">
    <property type="entry name" value="EFFLUX SYSTEM COMPONENT YKNX-RELATED"/>
    <property type="match status" value="1"/>
</dbReference>
<dbReference type="InterPro" id="IPR050465">
    <property type="entry name" value="UPF0194_transport"/>
</dbReference>
<dbReference type="KEGG" id="bgz:XH91_13965"/>
<organism evidence="3 5">
    <name type="scientific">Bradyrhizobium guangzhouense</name>
    <dbReference type="NCBI Taxonomy" id="1325095"/>
    <lineage>
        <taxon>Bacteria</taxon>
        <taxon>Pseudomonadati</taxon>
        <taxon>Pseudomonadota</taxon>
        <taxon>Alphaproteobacteria</taxon>
        <taxon>Hyphomicrobiales</taxon>
        <taxon>Nitrobacteraceae</taxon>
        <taxon>Bradyrhizobium</taxon>
    </lineage>
</organism>
<dbReference type="EMBL" id="RDQZ01000037">
    <property type="protein sequence ID" value="RXH07676.1"/>
    <property type="molecule type" value="Genomic_DNA"/>
</dbReference>
<accession>A0AAE6C831</accession>
<evidence type="ECO:0000256" key="1">
    <source>
        <dbReference type="ARBA" id="ARBA00004196"/>
    </source>
</evidence>
<evidence type="ECO:0000313" key="5">
    <source>
        <dbReference type="Proteomes" id="UP000288972"/>
    </source>
</evidence>
<name>A0AAE6C831_9BRAD</name>
<evidence type="ECO:0000256" key="2">
    <source>
        <dbReference type="ARBA" id="ARBA00023054"/>
    </source>
</evidence>
<keyword evidence="2" id="KW-0175">Coiled coil</keyword>
<keyword evidence="6" id="KW-1185">Reference proteome</keyword>
<evidence type="ECO:0000313" key="3">
    <source>
        <dbReference type="EMBL" id="QAU46358.1"/>
    </source>
</evidence>
<dbReference type="GO" id="GO:0030313">
    <property type="term" value="C:cell envelope"/>
    <property type="evidence" value="ECO:0007669"/>
    <property type="project" value="UniProtKB-SubCell"/>
</dbReference>
<reference evidence="4 6" key="2">
    <citation type="submission" date="2018-10" db="EMBL/GenBank/DDBJ databases">
        <title>Bradyrhizobium sp. nov., effective nodules isolated from peanut in China.</title>
        <authorList>
            <person name="Li Y."/>
        </authorList>
    </citation>
    <scope>NUCLEOTIDE SEQUENCE [LARGE SCALE GENOMIC DNA]</scope>
    <source>
        <strain evidence="4 6">CCBAU 53426</strain>
    </source>
</reference>